<sequence length="355" mass="38473">MAAEIPSTTSQWTMTADKGFEGLRFEERVSLPELKSTECLVKIEAASLNYRDIAIPSGKYVRKFRDRIVPGSDGAGTIIAIGSEVTMFKVGDQVCTLFNQAHQDGFITQAILETSIGSHRDGVLRQYAAFDETALVPAPTTLSFGEASTLSCAATTAWNALYGVAGRALANGDYVLVQGTGGVSLFAAQIALTAGATVIATTSSDTKGEELKKLGVHHVINYKTDSAWGETAKKLTKDGQGLHHIIEVGGETTMAQSLKAVRCEGVISIIGFLGGRPESQLCSLDDLLKTRAIARGLSVASREQFIEMNKFIDEHKIKPHIDKRIFKFDELKEAYQYMDDQKHWGKIVIDIAGSH</sequence>
<reference evidence="2" key="1">
    <citation type="submission" date="2020-04" db="EMBL/GenBank/DDBJ databases">
        <title>Draft genome resource of the tomato pathogen Pseudocercospora fuligena.</title>
        <authorList>
            <person name="Zaccaron A."/>
        </authorList>
    </citation>
    <scope>NUCLEOTIDE SEQUENCE</scope>
    <source>
        <strain evidence="2">PF001</strain>
    </source>
</reference>
<dbReference type="Proteomes" id="UP000660729">
    <property type="component" value="Unassembled WGS sequence"/>
</dbReference>
<dbReference type="Gene3D" id="3.40.50.720">
    <property type="entry name" value="NAD(P)-binding Rossmann-like Domain"/>
    <property type="match status" value="1"/>
</dbReference>
<dbReference type="PANTHER" id="PTHR45033:SF2">
    <property type="entry name" value="ZINC-TYPE ALCOHOL DEHYDROGENASE-LIKE PROTEIN C1773.06C"/>
    <property type="match status" value="1"/>
</dbReference>
<organism evidence="2 3">
    <name type="scientific">Pseudocercospora fuligena</name>
    <dbReference type="NCBI Taxonomy" id="685502"/>
    <lineage>
        <taxon>Eukaryota</taxon>
        <taxon>Fungi</taxon>
        <taxon>Dikarya</taxon>
        <taxon>Ascomycota</taxon>
        <taxon>Pezizomycotina</taxon>
        <taxon>Dothideomycetes</taxon>
        <taxon>Dothideomycetidae</taxon>
        <taxon>Mycosphaerellales</taxon>
        <taxon>Mycosphaerellaceae</taxon>
        <taxon>Pseudocercospora</taxon>
    </lineage>
</organism>
<protein>
    <submittedName>
        <fullName evidence="2">Zinc-type alcohol dehydrogenase-like protein</fullName>
    </submittedName>
</protein>
<dbReference type="InterPro" id="IPR036291">
    <property type="entry name" value="NAD(P)-bd_dom_sf"/>
</dbReference>
<evidence type="ECO:0000313" key="2">
    <source>
        <dbReference type="EMBL" id="KAF7189239.1"/>
    </source>
</evidence>
<dbReference type="InterPro" id="IPR013149">
    <property type="entry name" value="ADH-like_C"/>
</dbReference>
<dbReference type="CDD" id="cd08276">
    <property type="entry name" value="MDR7"/>
    <property type="match status" value="1"/>
</dbReference>
<proteinExistence type="predicted"/>
<dbReference type="OrthoDB" id="9930022at2759"/>
<dbReference type="Gene3D" id="3.90.180.10">
    <property type="entry name" value="Medium-chain alcohol dehydrogenases, catalytic domain"/>
    <property type="match status" value="1"/>
</dbReference>
<dbReference type="SUPFAM" id="SSF51735">
    <property type="entry name" value="NAD(P)-binding Rossmann-fold domains"/>
    <property type="match status" value="1"/>
</dbReference>
<dbReference type="InterPro" id="IPR020843">
    <property type="entry name" value="ER"/>
</dbReference>
<keyword evidence="3" id="KW-1185">Reference proteome</keyword>
<dbReference type="InterPro" id="IPR052711">
    <property type="entry name" value="Zinc_ADH-like"/>
</dbReference>
<dbReference type="SUPFAM" id="SSF50129">
    <property type="entry name" value="GroES-like"/>
    <property type="match status" value="1"/>
</dbReference>
<dbReference type="AlphaFoldDB" id="A0A8H6VIG6"/>
<dbReference type="PANTHER" id="PTHR45033">
    <property type="match status" value="1"/>
</dbReference>
<accession>A0A8H6VIG6</accession>
<dbReference type="GO" id="GO:0016491">
    <property type="term" value="F:oxidoreductase activity"/>
    <property type="evidence" value="ECO:0007669"/>
    <property type="project" value="InterPro"/>
</dbReference>
<comment type="caution">
    <text evidence="2">The sequence shown here is derived from an EMBL/GenBank/DDBJ whole genome shotgun (WGS) entry which is preliminary data.</text>
</comment>
<evidence type="ECO:0000313" key="3">
    <source>
        <dbReference type="Proteomes" id="UP000660729"/>
    </source>
</evidence>
<dbReference type="Pfam" id="PF08240">
    <property type="entry name" value="ADH_N"/>
    <property type="match status" value="1"/>
</dbReference>
<gene>
    <name evidence="2" type="ORF">HII31_09392</name>
</gene>
<dbReference type="SMART" id="SM00829">
    <property type="entry name" value="PKS_ER"/>
    <property type="match status" value="1"/>
</dbReference>
<feature type="domain" description="Enoyl reductase (ER)" evidence="1">
    <location>
        <begin position="19"/>
        <end position="349"/>
    </location>
</feature>
<name>A0A8H6VIG6_9PEZI</name>
<dbReference type="Pfam" id="PF00107">
    <property type="entry name" value="ADH_zinc_N"/>
    <property type="match status" value="1"/>
</dbReference>
<evidence type="ECO:0000259" key="1">
    <source>
        <dbReference type="SMART" id="SM00829"/>
    </source>
</evidence>
<dbReference type="EMBL" id="JABCIY010000193">
    <property type="protein sequence ID" value="KAF7189239.1"/>
    <property type="molecule type" value="Genomic_DNA"/>
</dbReference>
<dbReference type="InterPro" id="IPR011032">
    <property type="entry name" value="GroES-like_sf"/>
</dbReference>
<dbReference type="InterPro" id="IPR013154">
    <property type="entry name" value="ADH-like_N"/>
</dbReference>